<keyword evidence="4 5" id="KW-0274">FAD</keyword>
<dbReference type="EMBL" id="MPNT01000003">
    <property type="protein sequence ID" value="OJZ75179.1"/>
    <property type="molecule type" value="Genomic_DNA"/>
</dbReference>
<evidence type="ECO:0000313" key="10">
    <source>
        <dbReference type="Proteomes" id="UP000186438"/>
    </source>
</evidence>
<dbReference type="GO" id="GO:0016614">
    <property type="term" value="F:oxidoreductase activity, acting on CH-OH group of donors"/>
    <property type="evidence" value="ECO:0007669"/>
    <property type="project" value="InterPro"/>
</dbReference>
<feature type="binding site" evidence="5">
    <location>
        <position position="436"/>
    </location>
    <ligand>
        <name>substrate</name>
    </ligand>
</feature>
<dbReference type="RefSeq" id="WP_073871980.1">
    <property type="nucleotide sequence ID" value="NZ_MPNT01000003.1"/>
</dbReference>
<comment type="caution">
    <text evidence="9">The sequence shown here is derived from an EMBL/GenBank/DDBJ whole genome shotgun (WGS) entry which is preliminary data.</text>
</comment>
<comment type="similarity">
    <text evidence="2 6">Belongs to the GMC oxidoreductase family.</text>
</comment>
<evidence type="ECO:0000259" key="7">
    <source>
        <dbReference type="PROSITE" id="PS00623"/>
    </source>
</evidence>
<reference evidence="9 10" key="1">
    <citation type="submission" date="2016-11" db="EMBL/GenBank/DDBJ databases">
        <title>Genome sequences of unsequenced Mycobacteria.</title>
        <authorList>
            <person name="Greninger A.L."/>
            <person name="Fang F."/>
            <person name="Jerome K.R."/>
        </authorList>
    </citation>
    <scope>NUCLEOTIDE SEQUENCE [LARGE SCALE GENOMIC DNA]</scope>
    <source>
        <strain evidence="9 10">M11</strain>
    </source>
</reference>
<proteinExistence type="inferred from homology"/>
<evidence type="ECO:0000313" key="9">
    <source>
        <dbReference type="EMBL" id="OJZ75179.1"/>
    </source>
</evidence>
<organism evidence="9 10">
    <name type="scientific">Mycobacterium paraffinicum</name>
    <dbReference type="NCBI Taxonomy" id="53378"/>
    <lineage>
        <taxon>Bacteria</taxon>
        <taxon>Bacillati</taxon>
        <taxon>Actinomycetota</taxon>
        <taxon>Actinomycetes</taxon>
        <taxon>Mycobacteriales</taxon>
        <taxon>Mycobacteriaceae</taxon>
        <taxon>Mycobacterium</taxon>
    </lineage>
</organism>
<dbReference type="PANTHER" id="PTHR11552:SF147">
    <property type="entry name" value="CHOLINE DEHYDROGENASE, MITOCHONDRIAL"/>
    <property type="match status" value="1"/>
</dbReference>
<dbReference type="Pfam" id="PF05199">
    <property type="entry name" value="GMC_oxred_C"/>
    <property type="match status" value="1"/>
</dbReference>
<dbReference type="Pfam" id="PF00732">
    <property type="entry name" value="GMC_oxred_N"/>
    <property type="match status" value="1"/>
</dbReference>
<protein>
    <submittedName>
        <fullName evidence="9">Choline dehydrogenase</fullName>
    </submittedName>
</protein>
<dbReference type="Gene3D" id="3.30.560.10">
    <property type="entry name" value="Glucose Oxidase, domain 3"/>
    <property type="match status" value="1"/>
</dbReference>
<dbReference type="AlphaFoldDB" id="A0A1Q4HZQ7"/>
<evidence type="ECO:0000256" key="1">
    <source>
        <dbReference type="ARBA" id="ARBA00001974"/>
    </source>
</evidence>
<dbReference type="InterPro" id="IPR012132">
    <property type="entry name" value="GMC_OxRdtase"/>
</dbReference>
<dbReference type="InterPro" id="IPR007867">
    <property type="entry name" value="GMC_OxRtase_C"/>
</dbReference>
<dbReference type="PROSITE" id="PS00624">
    <property type="entry name" value="GMC_OXRED_2"/>
    <property type="match status" value="1"/>
</dbReference>
<dbReference type="InterPro" id="IPR000172">
    <property type="entry name" value="GMC_OxRdtase_N"/>
</dbReference>
<feature type="domain" description="Glucose-methanol-choline oxidoreductase N-terminal" evidence="8">
    <location>
        <begin position="250"/>
        <end position="264"/>
    </location>
</feature>
<evidence type="ECO:0000256" key="6">
    <source>
        <dbReference type="RuleBase" id="RU003968"/>
    </source>
</evidence>
<feature type="binding site" evidence="5">
    <location>
        <position position="215"/>
    </location>
    <ligand>
        <name>FAD</name>
        <dbReference type="ChEBI" id="CHEBI:57692"/>
    </ligand>
</feature>
<dbReference type="STRING" id="53378.BRW65_04980"/>
<dbReference type="Gene3D" id="3.50.50.60">
    <property type="entry name" value="FAD/NAD(P)-binding domain"/>
    <property type="match status" value="1"/>
</dbReference>
<evidence type="ECO:0000259" key="8">
    <source>
        <dbReference type="PROSITE" id="PS00624"/>
    </source>
</evidence>
<dbReference type="InterPro" id="IPR036188">
    <property type="entry name" value="FAD/NAD-bd_sf"/>
</dbReference>
<comment type="cofactor">
    <cofactor evidence="1 5">
        <name>FAD</name>
        <dbReference type="ChEBI" id="CHEBI:57692"/>
    </cofactor>
</comment>
<dbReference type="SUPFAM" id="SSF54373">
    <property type="entry name" value="FAD-linked reductases, C-terminal domain"/>
    <property type="match status" value="1"/>
</dbReference>
<keyword evidence="10" id="KW-1185">Reference proteome</keyword>
<sequence length="505" mass="52726">MPRTESYDFIVIGAGTAGCVLARRLSDDSNVRILLLEAGSAALPPSSEQPPQWPTLIKSSADGGGLTSVQAATGRAVHLPLGRGIGGSSAINGMMFVRGHRDSYADWPPGWRFDDLLPYFKASECAPGGDPAWRGEKGLLDVAPVEPPNEVLAAGLRAALQSGYPRARDLSSGCELGFAAPDATISDGRRQSAADAYLWPVFPRDNLTLVADAVVHRLLIADGRCSGVEYRVAGQGPTVAVAGEVVLCAGAIDSPRLLMISGVGPRNHLRDLGIDVALDLPGVGSNLQDHPFTGVIFQATQPIPTPRHNHGEIMGIIRSRFAVAAPDLQILFVDTGALAGLDIPNIYVIGVSAMQPFSRGSVRLAGPAADAAPVVDPNYLGDARDVETLVEGLLTAREIGAAPALAAWRGAELAPGPGVSSRKALREFIRQTVGPYFHPAGTCALGHTQHSVVDDELRVHGITGLRVVDASVMPSLPAGNTMATVYAIAERAAALIKGPRVTAPP</sequence>
<gene>
    <name evidence="9" type="ORF">BRW65_04980</name>
</gene>
<evidence type="ECO:0000256" key="4">
    <source>
        <dbReference type="ARBA" id="ARBA00022827"/>
    </source>
</evidence>
<dbReference type="SUPFAM" id="SSF51905">
    <property type="entry name" value="FAD/NAD(P)-binding domain"/>
    <property type="match status" value="1"/>
</dbReference>
<evidence type="ECO:0000256" key="3">
    <source>
        <dbReference type="ARBA" id="ARBA00022630"/>
    </source>
</evidence>
<keyword evidence="3 6" id="KW-0285">Flavoprotein</keyword>
<dbReference type="PROSITE" id="PS51257">
    <property type="entry name" value="PROKAR_LIPOPROTEIN"/>
    <property type="match status" value="1"/>
</dbReference>
<name>A0A1Q4HZQ7_9MYCO</name>
<dbReference type="PIRSF" id="PIRSF000137">
    <property type="entry name" value="Alcohol_oxidase"/>
    <property type="match status" value="1"/>
</dbReference>
<dbReference type="PANTHER" id="PTHR11552">
    <property type="entry name" value="GLUCOSE-METHANOL-CHOLINE GMC OXIDOREDUCTASE"/>
    <property type="match status" value="1"/>
</dbReference>
<accession>A0A1Q4HZQ7</accession>
<dbReference type="GO" id="GO:0050660">
    <property type="term" value="F:flavin adenine dinucleotide binding"/>
    <property type="evidence" value="ECO:0007669"/>
    <property type="project" value="InterPro"/>
</dbReference>
<evidence type="ECO:0000256" key="2">
    <source>
        <dbReference type="ARBA" id="ARBA00010790"/>
    </source>
</evidence>
<dbReference type="Proteomes" id="UP000186438">
    <property type="component" value="Unassembled WGS sequence"/>
</dbReference>
<feature type="domain" description="Glucose-methanol-choline oxidoreductase N-terminal" evidence="7">
    <location>
        <begin position="82"/>
        <end position="105"/>
    </location>
</feature>
<evidence type="ECO:0000256" key="5">
    <source>
        <dbReference type="PIRSR" id="PIRSR000137-2"/>
    </source>
</evidence>
<dbReference type="PROSITE" id="PS00623">
    <property type="entry name" value="GMC_OXRED_1"/>
    <property type="match status" value="1"/>
</dbReference>